<evidence type="ECO:0000256" key="1">
    <source>
        <dbReference type="SAM" id="MobiDB-lite"/>
    </source>
</evidence>
<protein>
    <submittedName>
        <fullName evidence="2">Uncharacterized protein</fullName>
    </submittedName>
</protein>
<name>A0AAD6SXM9_9AGAR</name>
<dbReference type="EMBL" id="JARJCM010000048">
    <property type="protein sequence ID" value="KAJ7035715.1"/>
    <property type="molecule type" value="Genomic_DNA"/>
</dbReference>
<proteinExistence type="predicted"/>
<dbReference type="Proteomes" id="UP001218188">
    <property type="component" value="Unassembled WGS sequence"/>
</dbReference>
<evidence type="ECO:0000313" key="3">
    <source>
        <dbReference type="Proteomes" id="UP001218188"/>
    </source>
</evidence>
<keyword evidence="3" id="KW-1185">Reference proteome</keyword>
<comment type="caution">
    <text evidence="2">The sequence shown here is derived from an EMBL/GenBank/DDBJ whole genome shotgun (WGS) entry which is preliminary data.</text>
</comment>
<evidence type="ECO:0000313" key="2">
    <source>
        <dbReference type="EMBL" id="KAJ7035715.1"/>
    </source>
</evidence>
<feature type="compositionally biased region" description="Polar residues" evidence="1">
    <location>
        <begin position="101"/>
        <end position="116"/>
    </location>
</feature>
<sequence length="116" mass="12942">MPKGSKTKRAQQKNLLKNLSNLGKRAWDELSPKKLTKWLSPRKKQKENSTARKIVDATEAHSIVSDASWHNDASVNEDPFTAETVHSGAAVKSIDRRSDQCSELSTQLTPTKTNQI</sequence>
<organism evidence="2 3">
    <name type="scientific">Mycena alexandri</name>
    <dbReference type="NCBI Taxonomy" id="1745969"/>
    <lineage>
        <taxon>Eukaryota</taxon>
        <taxon>Fungi</taxon>
        <taxon>Dikarya</taxon>
        <taxon>Basidiomycota</taxon>
        <taxon>Agaricomycotina</taxon>
        <taxon>Agaricomycetes</taxon>
        <taxon>Agaricomycetidae</taxon>
        <taxon>Agaricales</taxon>
        <taxon>Marasmiineae</taxon>
        <taxon>Mycenaceae</taxon>
        <taxon>Mycena</taxon>
    </lineage>
</organism>
<reference evidence="2" key="1">
    <citation type="submission" date="2023-03" db="EMBL/GenBank/DDBJ databases">
        <title>Massive genome expansion in bonnet fungi (Mycena s.s.) driven by repeated elements and novel gene families across ecological guilds.</title>
        <authorList>
            <consortium name="Lawrence Berkeley National Laboratory"/>
            <person name="Harder C.B."/>
            <person name="Miyauchi S."/>
            <person name="Viragh M."/>
            <person name="Kuo A."/>
            <person name="Thoen E."/>
            <person name="Andreopoulos B."/>
            <person name="Lu D."/>
            <person name="Skrede I."/>
            <person name="Drula E."/>
            <person name="Henrissat B."/>
            <person name="Morin E."/>
            <person name="Kohler A."/>
            <person name="Barry K."/>
            <person name="LaButti K."/>
            <person name="Morin E."/>
            <person name="Salamov A."/>
            <person name="Lipzen A."/>
            <person name="Mereny Z."/>
            <person name="Hegedus B."/>
            <person name="Baldrian P."/>
            <person name="Stursova M."/>
            <person name="Weitz H."/>
            <person name="Taylor A."/>
            <person name="Grigoriev I.V."/>
            <person name="Nagy L.G."/>
            <person name="Martin F."/>
            <person name="Kauserud H."/>
        </authorList>
    </citation>
    <scope>NUCLEOTIDE SEQUENCE</scope>
    <source>
        <strain evidence="2">CBHHK200</strain>
    </source>
</reference>
<accession>A0AAD6SXM9</accession>
<dbReference type="AlphaFoldDB" id="A0AAD6SXM9"/>
<feature type="region of interest" description="Disordered" evidence="1">
    <location>
        <begin position="91"/>
        <end position="116"/>
    </location>
</feature>
<gene>
    <name evidence="2" type="ORF">C8F04DRAFT_1181989</name>
</gene>